<comment type="caution">
    <text evidence="1">The sequence shown here is derived from an EMBL/GenBank/DDBJ whole genome shotgun (WGS) entry which is preliminary data.</text>
</comment>
<organism evidence="1 2">
    <name type="scientific">Micromonospora olivasterospora</name>
    <dbReference type="NCBI Taxonomy" id="1880"/>
    <lineage>
        <taxon>Bacteria</taxon>
        <taxon>Bacillati</taxon>
        <taxon>Actinomycetota</taxon>
        <taxon>Actinomycetes</taxon>
        <taxon>Micromonosporales</taxon>
        <taxon>Micromonosporaceae</taxon>
        <taxon>Micromonospora</taxon>
    </lineage>
</organism>
<reference evidence="1 2" key="1">
    <citation type="submission" date="2019-07" db="EMBL/GenBank/DDBJ databases">
        <title>R&amp;d 2014.</title>
        <authorList>
            <person name="Klenk H.-P."/>
        </authorList>
    </citation>
    <scope>NUCLEOTIDE SEQUENCE [LARGE SCALE GENOMIC DNA]</scope>
    <source>
        <strain evidence="1 2">DSM 43868</strain>
    </source>
</reference>
<keyword evidence="2" id="KW-1185">Reference proteome</keyword>
<gene>
    <name evidence="1" type="ORF">JD77_02149</name>
</gene>
<dbReference type="RefSeq" id="WP_145774110.1">
    <property type="nucleotide sequence ID" value="NZ_BAAATQ010000353.1"/>
</dbReference>
<dbReference type="Proteomes" id="UP000319825">
    <property type="component" value="Unassembled WGS sequence"/>
</dbReference>
<accession>A0A562I832</accession>
<evidence type="ECO:0000313" key="2">
    <source>
        <dbReference type="Proteomes" id="UP000319825"/>
    </source>
</evidence>
<dbReference type="AlphaFoldDB" id="A0A562I832"/>
<proteinExistence type="predicted"/>
<protein>
    <recommendedName>
        <fullName evidence="3">Superoxide dismutase</fullName>
    </recommendedName>
</protein>
<evidence type="ECO:0008006" key="3">
    <source>
        <dbReference type="Google" id="ProtNLM"/>
    </source>
</evidence>
<sequence>MTGAADSVPVAADLVQRAAGVIAAKRCGDLAGAEELLASFESEQARTLGFYLLADLALSLVGAQTGQSLQEVVRELALVVAETAHPHTA</sequence>
<dbReference type="EMBL" id="VLKE01000001">
    <property type="protein sequence ID" value="TWH67180.1"/>
    <property type="molecule type" value="Genomic_DNA"/>
</dbReference>
<name>A0A562I832_MICOL</name>
<dbReference type="OrthoDB" id="3298638at2"/>
<evidence type="ECO:0000313" key="1">
    <source>
        <dbReference type="EMBL" id="TWH67180.1"/>
    </source>
</evidence>